<reference evidence="3" key="3">
    <citation type="submission" date="2024-02" db="EMBL/GenBank/DDBJ databases">
        <authorList>
            <person name="Mcdaniel E.A."/>
            <person name="Celebi F.M."/>
            <person name="Reiter T."/>
            <person name="Weiss E.C."/>
            <person name="Chou S."/>
        </authorList>
    </citation>
    <scope>NUCLEOTIDE SEQUENCE</scope>
    <source>
        <strain evidence="3">F_SG_1</strain>
        <tissue evidence="3">Salivary glands</tissue>
    </source>
</reference>
<organism evidence="3 4">
    <name type="scientific">Amblyomma americanum</name>
    <name type="common">Lone star tick</name>
    <dbReference type="NCBI Taxonomy" id="6943"/>
    <lineage>
        <taxon>Eukaryota</taxon>
        <taxon>Metazoa</taxon>
        <taxon>Ecdysozoa</taxon>
        <taxon>Arthropoda</taxon>
        <taxon>Chelicerata</taxon>
        <taxon>Arachnida</taxon>
        <taxon>Acari</taxon>
        <taxon>Parasitiformes</taxon>
        <taxon>Ixodida</taxon>
        <taxon>Ixodoidea</taxon>
        <taxon>Ixodidae</taxon>
        <taxon>Amblyomminae</taxon>
        <taxon>Amblyomma</taxon>
    </lineage>
</organism>
<reference evidence="3 4" key="1">
    <citation type="journal article" date="2023" name="Arcadia Sci">
        <title>De novo assembly of a long-read Amblyomma americanum tick genome.</title>
        <authorList>
            <person name="Chou S."/>
            <person name="Poskanzer K.E."/>
            <person name="Rollins M."/>
            <person name="Thuy-Boun P.S."/>
        </authorList>
    </citation>
    <scope>NUCLEOTIDE SEQUENCE [LARGE SCALE GENOMIC DNA]</scope>
    <source>
        <strain evidence="3">F_SG_1</strain>
        <tissue evidence="3">Salivary glands</tissue>
    </source>
</reference>
<feature type="compositionally biased region" description="Basic and acidic residues" evidence="1">
    <location>
        <begin position="39"/>
        <end position="64"/>
    </location>
</feature>
<evidence type="ECO:0000313" key="2">
    <source>
        <dbReference type="EMBL" id="KAK8769676.1"/>
    </source>
</evidence>
<accession>A0AAQ4E4S1</accession>
<keyword evidence="4" id="KW-1185">Reference proteome</keyword>
<evidence type="ECO:0000256" key="1">
    <source>
        <dbReference type="SAM" id="MobiDB-lite"/>
    </source>
</evidence>
<dbReference type="Proteomes" id="UP001321473">
    <property type="component" value="Unassembled WGS sequence"/>
</dbReference>
<name>A0AAQ4E4S1_AMBAM</name>
<reference evidence="3" key="2">
    <citation type="submission" date="2023-03" db="EMBL/GenBank/DDBJ databases">
        <authorList>
            <person name="Thuy-Boun P."/>
        </authorList>
    </citation>
    <scope>NUCLEOTIDE SEQUENCE</scope>
    <source>
        <strain evidence="3">F_SG_1</strain>
        <tissue evidence="3">Salivary glands</tissue>
    </source>
</reference>
<comment type="caution">
    <text evidence="3">The sequence shown here is derived from an EMBL/GenBank/DDBJ whole genome shotgun (WGS) entry which is preliminary data.</text>
</comment>
<sequence>MAGTQVIVAPASAQTQKRGHNKNSTEISTAKAPPTPKQQDQHRQVQQDEKKVEQQRRDGDDSRLEAATTRYNPGYSSFVDESDMVVLRLLELVHSMLVFGMKLLKSHGRYAYSAS</sequence>
<evidence type="ECO:0000313" key="4">
    <source>
        <dbReference type="Proteomes" id="UP001321473"/>
    </source>
</evidence>
<evidence type="ECO:0000313" key="3">
    <source>
        <dbReference type="EMBL" id="KAK8769678.1"/>
    </source>
</evidence>
<dbReference type="EMBL" id="JARKHS020022288">
    <property type="protein sequence ID" value="KAK8769676.1"/>
    <property type="molecule type" value="Genomic_DNA"/>
</dbReference>
<feature type="region of interest" description="Disordered" evidence="1">
    <location>
        <begin position="1"/>
        <end position="76"/>
    </location>
</feature>
<dbReference type="AlphaFoldDB" id="A0AAQ4E4S1"/>
<gene>
    <name evidence="3" type="ORF">V5799_013858</name>
    <name evidence="2" type="ORF">V5799_013859</name>
</gene>
<proteinExistence type="predicted"/>
<dbReference type="EMBL" id="JARKHS020022287">
    <property type="protein sequence ID" value="KAK8769678.1"/>
    <property type="molecule type" value="Genomic_DNA"/>
</dbReference>
<feature type="compositionally biased region" description="Polar residues" evidence="1">
    <location>
        <begin position="12"/>
        <end position="28"/>
    </location>
</feature>
<protein>
    <submittedName>
        <fullName evidence="3">Uncharacterized protein</fullName>
    </submittedName>
</protein>